<dbReference type="GO" id="GO:0005978">
    <property type="term" value="P:glycogen biosynthetic process"/>
    <property type="evidence" value="ECO:0007669"/>
    <property type="project" value="UniProtKB-KW"/>
</dbReference>
<dbReference type="CDD" id="cd04651">
    <property type="entry name" value="LbH_G1P_AT_C"/>
    <property type="match status" value="1"/>
</dbReference>
<sequence length="368" mass="42081">MKNCIGIINLDENESRMSKLVKNRPLASVPIAGRYRVIDFILSNMTNAGIESIGIFTKNRSRSLVDHLTNGRPWDLHRKKDGLRVFNFGDKDPYYDDVHNFADNLDFFTKSRKEYVLIAPSYMVCNIDFNDVIEQHKKNDNDITIVYKNIKDAYQKFIGCDIVNLNNEGRVTSIGQNIGREDNANISLEMYILRTDLFIEIIYESIRQGLYSKIKNHISKNVNSLKVAAYEFKGYLSCINSLKSYYKASMELLTPEIYSELFLDNNTIYTKSKDEAPTQYNEECNVENSIIANGSYIEGTVENSIIGRRVYIGKGAVVKNCIIMQETVIGENAYLDKVIADKASVIRDEEKVIGLEYCPMVVEKPRII</sequence>
<dbReference type="InterPro" id="IPR011832">
    <property type="entry name" value="GlgDAde_trans"/>
</dbReference>
<comment type="caution">
    <text evidence="5">The sequence shown here is derived from an EMBL/GenBank/DDBJ whole genome shotgun (WGS) entry which is preliminary data.</text>
</comment>
<dbReference type="OrthoDB" id="9801810at2"/>
<dbReference type="AlphaFoldDB" id="A0A6I1MLM2"/>
<dbReference type="EC" id="2.7.7.27" evidence="5"/>
<protein>
    <submittedName>
        <fullName evidence="5">Glucose-1-phosphate adenylyltransferase subunit GlgD</fullName>
        <ecNumber evidence="5">2.7.7.27</ecNumber>
    </submittedName>
</protein>
<keyword evidence="2" id="KW-0320">Glycogen biosynthesis</keyword>
<dbReference type="InterPro" id="IPR011831">
    <property type="entry name" value="ADP-Glc_PPase"/>
</dbReference>
<dbReference type="PANTHER" id="PTHR43523">
    <property type="entry name" value="GLUCOSE-1-PHOSPHATE ADENYLYLTRANSFERASE-RELATED"/>
    <property type="match status" value="1"/>
</dbReference>
<feature type="domain" description="Nucleotidyl transferase" evidence="3">
    <location>
        <begin position="16"/>
        <end position="253"/>
    </location>
</feature>
<keyword evidence="5" id="KW-0548">Nucleotidyltransferase</keyword>
<dbReference type="NCBIfam" id="TIGR02092">
    <property type="entry name" value="glgD"/>
    <property type="match status" value="1"/>
</dbReference>
<feature type="domain" description="Glucose-1-phosphate adenylyltransferase/Bifunctional protein GlmU-like C-terminal hexapeptide" evidence="4">
    <location>
        <begin position="281"/>
        <end position="354"/>
    </location>
</feature>
<evidence type="ECO:0000313" key="5">
    <source>
        <dbReference type="EMBL" id="MPQ43318.1"/>
    </source>
</evidence>
<dbReference type="InterPro" id="IPR005835">
    <property type="entry name" value="NTP_transferase_dom"/>
</dbReference>
<evidence type="ECO:0000259" key="4">
    <source>
        <dbReference type="Pfam" id="PF24894"/>
    </source>
</evidence>
<dbReference type="Gene3D" id="2.160.10.10">
    <property type="entry name" value="Hexapeptide repeat proteins"/>
    <property type="match status" value="1"/>
</dbReference>
<dbReference type="InterPro" id="IPR029044">
    <property type="entry name" value="Nucleotide-diphossugar_trans"/>
</dbReference>
<dbReference type="InterPro" id="IPR056818">
    <property type="entry name" value="GlmU/GlgC-like_hexapep"/>
</dbReference>
<dbReference type="SUPFAM" id="SSF53448">
    <property type="entry name" value="Nucleotide-diphospho-sugar transferases"/>
    <property type="match status" value="1"/>
</dbReference>
<dbReference type="Gene3D" id="3.90.550.10">
    <property type="entry name" value="Spore Coat Polysaccharide Biosynthesis Protein SpsA, Chain A"/>
    <property type="match status" value="1"/>
</dbReference>
<dbReference type="GO" id="GO:0008878">
    <property type="term" value="F:glucose-1-phosphate adenylyltransferase activity"/>
    <property type="evidence" value="ECO:0007669"/>
    <property type="project" value="UniProtKB-EC"/>
</dbReference>
<dbReference type="Pfam" id="PF00483">
    <property type="entry name" value="NTP_transferase"/>
    <property type="match status" value="1"/>
</dbReference>
<dbReference type="Proteomes" id="UP000430345">
    <property type="component" value="Unassembled WGS sequence"/>
</dbReference>
<evidence type="ECO:0000256" key="2">
    <source>
        <dbReference type="ARBA" id="ARBA00023056"/>
    </source>
</evidence>
<accession>A0A6I1MLM2</accession>
<proteinExistence type="inferred from homology"/>
<evidence type="ECO:0000256" key="1">
    <source>
        <dbReference type="ARBA" id="ARBA00010443"/>
    </source>
</evidence>
<keyword evidence="6" id="KW-1185">Reference proteome</keyword>
<organism evidence="5 6">
    <name type="scientific">Clostridium tarantellae</name>
    <dbReference type="NCBI Taxonomy" id="39493"/>
    <lineage>
        <taxon>Bacteria</taxon>
        <taxon>Bacillati</taxon>
        <taxon>Bacillota</taxon>
        <taxon>Clostridia</taxon>
        <taxon>Eubacteriales</taxon>
        <taxon>Clostridiaceae</taxon>
        <taxon>Clostridium</taxon>
    </lineage>
</organism>
<evidence type="ECO:0000313" key="6">
    <source>
        <dbReference type="Proteomes" id="UP000430345"/>
    </source>
</evidence>
<evidence type="ECO:0000259" key="3">
    <source>
        <dbReference type="Pfam" id="PF00483"/>
    </source>
</evidence>
<dbReference type="CDD" id="cd02508">
    <property type="entry name" value="ADP_Glucose_PP"/>
    <property type="match status" value="1"/>
</dbReference>
<reference evidence="5 6" key="1">
    <citation type="submission" date="2019-10" db="EMBL/GenBank/DDBJ databases">
        <title>The Genome Sequence of Clostridium tarantellae Isolated from Fish Brain.</title>
        <authorList>
            <person name="Bano L."/>
            <person name="Kiel M."/>
            <person name="Sales G."/>
            <person name="Doxey A.C."/>
            <person name="Mansfield M.J."/>
            <person name="Schiavone M."/>
            <person name="Rossetto O."/>
            <person name="Pirazzini M."/>
            <person name="Dobrindt U."/>
            <person name="Montecucco C."/>
        </authorList>
    </citation>
    <scope>NUCLEOTIDE SEQUENCE [LARGE SCALE GENOMIC DNA]</scope>
    <source>
        <strain evidence="5 6">DSM 3997</strain>
    </source>
</reference>
<dbReference type="Pfam" id="PF24894">
    <property type="entry name" value="Hexapep_GlmU"/>
    <property type="match status" value="1"/>
</dbReference>
<dbReference type="InterPro" id="IPR011004">
    <property type="entry name" value="Trimer_LpxA-like_sf"/>
</dbReference>
<gene>
    <name evidence="5" type="primary">glgD</name>
    <name evidence="5" type="ORF">GBZ86_06050</name>
</gene>
<comment type="similarity">
    <text evidence="1">Belongs to the bacterial/plant glucose-1-phosphate adenylyltransferase family.</text>
</comment>
<dbReference type="SUPFAM" id="SSF51161">
    <property type="entry name" value="Trimeric LpxA-like enzymes"/>
    <property type="match status" value="1"/>
</dbReference>
<dbReference type="EMBL" id="WHJC01000057">
    <property type="protein sequence ID" value="MPQ43318.1"/>
    <property type="molecule type" value="Genomic_DNA"/>
</dbReference>
<keyword evidence="5" id="KW-0808">Transferase</keyword>
<name>A0A6I1MLM2_9CLOT</name>
<dbReference type="PANTHER" id="PTHR43523:SF6">
    <property type="entry name" value="GLYCOGEN BIOSYNTHESIS PROTEIN GLGD"/>
    <property type="match status" value="1"/>
</dbReference>
<dbReference type="RefSeq" id="WP_152888737.1">
    <property type="nucleotide sequence ID" value="NZ_WHJC01000057.1"/>
</dbReference>